<dbReference type="AlphaFoldDB" id="A0A1M5FK87"/>
<dbReference type="Gene3D" id="2.60.40.2340">
    <property type="match status" value="1"/>
</dbReference>
<feature type="domain" description="DUF4960" evidence="1">
    <location>
        <begin position="127"/>
        <end position="381"/>
    </location>
</feature>
<dbReference type="STRING" id="468056.SAMN05443549_101812"/>
<protein>
    <recommendedName>
        <fullName evidence="1">DUF4960 domain-containing protein</fullName>
    </recommendedName>
</protein>
<dbReference type="PROSITE" id="PS51257">
    <property type="entry name" value="PROKAR_LIPOPROTEIN"/>
    <property type="match status" value="1"/>
</dbReference>
<organism evidence="2 3">
    <name type="scientific">Flavobacterium fluvii</name>
    <dbReference type="NCBI Taxonomy" id="468056"/>
    <lineage>
        <taxon>Bacteria</taxon>
        <taxon>Pseudomonadati</taxon>
        <taxon>Bacteroidota</taxon>
        <taxon>Flavobacteriia</taxon>
        <taxon>Flavobacteriales</taxon>
        <taxon>Flavobacteriaceae</taxon>
        <taxon>Flavobacterium</taxon>
    </lineage>
</organism>
<dbReference type="Proteomes" id="UP000184516">
    <property type="component" value="Unassembled WGS sequence"/>
</dbReference>
<dbReference type="Pfam" id="PF16324">
    <property type="entry name" value="DUF4960"/>
    <property type="match status" value="1"/>
</dbReference>
<dbReference type="InterPro" id="IPR032526">
    <property type="entry name" value="DUF4960"/>
</dbReference>
<evidence type="ECO:0000313" key="3">
    <source>
        <dbReference type="Proteomes" id="UP000184516"/>
    </source>
</evidence>
<name>A0A1M5FK87_9FLAO</name>
<sequence length="384" mass="41708">MKNILIKTFQLKYVLLLVIATITYSCEERQNYDDELPSTLNIIESVKIGQTSATIDNLSGVVDFVLPSNTNLSSVVLDIKSPDGVIVSPASGATVNLTSPLELTAKTGNKKRHYIINARVLPNQIAFISDATSIATIVDEDVKAAAQWAKNTYGSRFVFIPFADLTINSLKTVNVVFFFYDTQGTSALPQASLDKKNILTQYLVEGGKMLLGGMATSYAEVIGRDKSGLLTIKGNGIGFVDAGTWSIDGGINFQNDQRNNPIYNFTQVISTDSNGYFPVINGGYKEDHNNLWDLGPLLAPGHQKGQFAEFENLYGGKVLAVWSGVGDECCPGIIEFKSNSVYAGTIIAIGIGGMEWAMNDGRTNTYASNIQGIYRNSIDYLNTK</sequence>
<evidence type="ECO:0000259" key="1">
    <source>
        <dbReference type="Pfam" id="PF16324"/>
    </source>
</evidence>
<gene>
    <name evidence="2" type="ORF">SAMN05443549_101812</name>
</gene>
<dbReference type="EMBL" id="FQWB01000001">
    <property type="protein sequence ID" value="SHF91542.1"/>
    <property type="molecule type" value="Genomic_DNA"/>
</dbReference>
<evidence type="ECO:0000313" key="2">
    <source>
        <dbReference type="EMBL" id="SHF91542.1"/>
    </source>
</evidence>
<dbReference type="OrthoDB" id="696008at2"/>
<accession>A0A1M5FK87</accession>
<keyword evidence="3" id="KW-1185">Reference proteome</keyword>
<reference evidence="3" key="1">
    <citation type="submission" date="2016-11" db="EMBL/GenBank/DDBJ databases">
        <authorList>
            <person name="Varghese N."/>
            <person name="Submissions S."/>
        </authorList>
    </citation>
    <scope>NUCLEOTIDE SEQUENCE [LARGE SCALE GENOMIC DNA]</scope>
    <source>
        <strain evidence="3">DSM 19978</strain>
    </source>
</reference>
<dbReference type="RefSeq" id="WP_073368081.1">
    <property type="nucleotide sequence ID" value="NZ_FQWB01000001.1"/>
</dbReference>
<proteinExistence type="predicted"/>